<keyword evidence="8 10" id="KW-0460">Magnesium</keyword>
<keyword evidence="6 10" id="KW-0547">Nucleotide-binding</keyword>
<dbReference type="Gene3D" id="1.10.20.140">
    <property type="match status" value="1"/>
</dbReference>
<dbReference type="InterPro" id="IPR018022">
    <property type="entry name" value="IPT"/>
</dbReference>
<evidence type="ECO:0000256" key="6">
    <source>
        <dbReference type="ARBA" id="ARBA00022741"/>
    </source>
</evidence>
<dbReference type="GO" id="GO:0052381">
    <property type="term" value="F:tRNA dimethylallyltransferase activity"/>
    <property type="evidence" value="ECO:0007669"/>
    <property type="project" value="UniProtKB-UniRule"/>
</dbReference>
<comment type="cofactor">
    <cofactor evidence="1 10">
        <name>Mg(2+)</name>
        <dbReference type="ChEBI" id="CHEBI:18420"/>
    </cofactor>
</comment>
<comment type="catalytic activity">
    <reaction evidence="9 10 11">
        <text>adenosine(37) in tRNA + dimethylallyl diphosphate = N(6)-dimethylallyladenosine(37) in tRNA + diphosphate</text>
        <dbReference type="Rhea" id="RHEA:26482"/>
        <dbReference type="Rhea" id="RHEA-COMP:10162"/>
        <dbReference type="Rhea" id="RHEA-COMP:10375"/>
        <dbReference type="ChEBI" id="CHEBI:33019"/>
        <dbReference type="ChEBI" id="CHEBI:57623"/>
        <dbReference type="ChEBI" id="CHEBI:74411"/>
        <dbReference type="ChEBI" id="CHEBI:74415"/>
        <dbReference type="EC" id="2.5.1.75"/>
    </reaction>
</comment>
<dbReference type="NCBIfam" id="TIGR00174">
    <property type="entry name" value="miaA"/>
    <property type="match status" value="1"/>
</dbReference>
<evidence type="ECO:0000256" key="10">
    <source>
        <dbReference type="HAMAP-Rule" id="MF_00185"/>
    </source>
</evidence>
<evidence type="ECO:0000313" key="14">
    <source>
        <dbReference type="EMBL" id="KKQ94169.1"/>
    </source>
</evidence>
<evidence type="ECO:0000256" key="2">
    <source>
        <dbReference type="ARBA" id="ARBA00003213"/>
    </source>
</evidence>
<comment type="function">
    <text evidence="2 10 12">Catalyzes the transfer of a dimethylallyl group onto the adenine at position 37 in tRNAs that read codons beginning with uridine, leading to the formation of N6-(dimethylallyl)adenosine (i(6)A).</text>
</comment>
<dbReference type="AlphaFoldDB" id="A0A0G0P7U0"/>
<organism evidence="14 15">
    <name type="scientific">candidate division CPR2 bacterium GW2011_GWC2_39_10</name>
    <dbReference type="NCBI Taxonomy" id="1618345"/>
    <lineage>
        <taxon>Bacteria</taxon>
        <taxon>Bacteria division CPR2</taxon>
    </lineage>
</organism>
<comment type="caution">
    <text evidence="14">The sequence shown here is derived from an EMBL/GenBank/DDBJ whole genome shotgun (WGS) entry which is preliminary data.</text>
</comment>
<sequence>MIVIIGPTASGKTSLSINLAKKFNGEIVNADSQNVYREMDIGTAKPSIEEQQEVPHHMLDIVDPDQEFNVAIYKKMAKEAIGKIQEAGKIPFLVGGTGLYIDALIYNYHIPEVKPDNKLRAELSLKDNDELAAILDELDPEAAGTIDPNNRRRVIRAIEIIKGSGKPLSAMRSMEGKPENVLMLGTAFYEKEELYERINLRVDQMFEEGFLEEFKELADSYPWDIPGFNALGYRQLALYFKKEIDLSMTMETIKKETRNYAKRQMTWFKRNKDIVWVRDEFQAFDIVEKFIAQ</sequence>
<dbReference type="GO" id="GO:0005524">
    <property type="term" value="F:ATP binding"/>
    <property type="evidence" value="ECO:0007669"/>
    <property type="project" value="UniProtKB-UniRule"/>
</dbReference>
<gene>
    <name evidence="10" type="primary">miaA</name>
    <name evidence="14" type="ORF">UT18_C0012G0021</name>
</gene>
<evidence type="ECO:0000256" key="13">
    <source>
        <dbReference type="RuleBase" id="RU003785"/>
    </source>
</evidence>
<evidence type="ECO:0000256" key="12">
    <source>
        <dbReference type="RuleBase" id="RU003784"/>
    </source>
</evidence>
<protein>
    <recommendedName>
        <fullName evidence="10">tRNA dimethylallyltransferase</fullName>
        <ecNumber evidence="10">2.5.1.75</ecNumber>
    </recommendedName>
    <alternativeName>
        <fullName evidence="10">Dimethylallyl diphosphate:tRNA dimethylallyltransferase</fullName>
        <shortName evidence="10">DMAPP:tRNA dimethylallyltransferase</shortName>
        <shortName evidence="10">DMATase</shortName>
    </alternativeName>
    <alternativeName>
        <fullName evidence="10">Isopentenyl-diphosphate:tRNA isopentenyltransferase</fullName>
        <shortName evidence="10">IPP transferase</shortName>
        <shortName evidence="10">IPPT</shortName>
        <shortName evidence="10">IPTase</shortName>
    </alternativeName>
</protein>
<dbReference type="PANTHER" id="PTHR11088:SF60">
    <property type="entry name" value="TRNA DIMETHYLALLYLTRANSFERASE"/>
    <property type="match status" value="1"/>
</dbReference>
<dbReference type="InterPro" id="IPR039657">
    <property type="entry name" value="Dimethylallyltransferase"/>
</dbReference>
<dbReference type="Proteomes" id="UP000034207">
    <property type="component" value="Unassembled WGS sequence"/>
</dbReference>
<evidence type="ECO:0000256" key="4">
    <source>
        <dbReference type="ARBA" id="ARBA00022679"/>
    </source>
</evidence>
<evidence type="ECO:0000256" key="9">
    <source>
        <dbReference type="ARBA" id="ARBA00049563"/>
    </source>
</evidence>
<evidence type="ECO:0000313" key="15">
    <source>
        <dbReference type="Proteomes" id="UP000034207"/>
    </source>
</evidence>
<keyword evidence="7 10" id="KW-0067">ATP-binding</keyword>
<keyword evidence="5 10" id="KW-0819">tRNA processing</keyword>
<feature type="region of interest" description="Interaction with substrate tRNA" evidence="10">
    <location>
        <begin position="31"/>
        <end position="34"/>
    </location>
</feature>
<evidence type="ECO:0000256" key="1">
    <source>
        <dbReference type="ARBA" id="ARBA00001946"/>
    </source>
</evidence>
<name>A0A0G0P7U0_UNCC2</name>
<evidence type="ECO:0000256" key="8">
    <source>
        <dbReference type="ARBA" id="ARBA00022842"/>
    </source>
</evidence>
<keyword evidence="4 10" id="KW-0808">Transferase</keyword>
<comment type="similarity">
    <text evidence="3 10 13">Belongs to the IPP transferase family.</text>
</comment>
<dbReference type="EMBL" id="LBVV01000012">
    <property type="protein sequence ID" value="KKQ94169.1"/>
    <property type="molecule type" value="Genomic_DNA"/>
</dbReference>
<feature type="binding site" evidence="10">
    <location>
        <begin position="8"/>
        <end position="13"/>
    </location>
    <ligand>
        <name>substrate</name>
    </ligand>
</feature>
<dbReference type="Gene3D" id="3.40.50.300">
    <property type="entry name" value="P-loop containing nucleotide triphosphate hydrolases"/>
    <property type="match status" value="1"/>
</dbReference>
<dbReference type="STRING" id="1618345.UT18_C0012G0021"/>
<dbReference type="GO" id="GO:0006400">
    <property type="term" value="P:tRNA modification"/>
    <property type="evidence" value="ECO:0007669"/>
    <property type="project" value="TreeGrafter"/>
</dbReference>
<dbReference type="SUPFAM" id="SSF52540">
    <property type="entry name" value="P-loop containing nucleoside triphosphate hydrolases"/>
    <property type="match status" value="1"/>
</dbReference>
<evidence type="ECO:0000256" key="7">
    <source>
        <dbReference type="ARBA" id="ARBA00022840"/>
    </source>
</evidence>
<dbReference type="InterPro" id="IPR027417">
    <property type="entry name" value="P-loop_NTPase"/>
</dbReference>
<dbReference type="PATRIC" id="fig|1618345.3.peg.762"/>
<proteinExistence type="inferred from homology"/>
<dbReference type="PANTHER" id="PTHR11088">
    <property type="entry name" value="TRNA DIMETHYLALLYLTRANSFERASE"/>
    <property type="match status" value="1"/>
</dbReference>
<evidence type="ECO:0000256" key="11">
    <source>
        <dbReference type="RuleBase" id="RU003783"/>
    </source>
</evidence>
<dbReference type="EC" id="2.5.1.75" evidence="10"/>
<reference evidence="14 15" key="1">
    <citation type="journal article" date="2015" name="Nature">
        <title>rRNA introns, odd ribosomes, and small enigmatic genomes across a large radiation of phyla.</title>
        <authorList>
            <person name="Brown C.T."/>
            <person name="Hug L.A."/>
            <person name="Thomas B.C."/>
            <person name="Sharon I."/>
            <person name="Castelle C.J."/>
            <person name="Singh A."/>
            <person name="Wilkins M.J."/>
            <person name="Williams K.H."/>
            <person name="Banfield J.F."/>
        </authorList>
    </citation>
    <scope>NUCLEOTIDE SEQUENCE [LARGE SCALE GENOMIC DNA]</scope>
</reference>
<comment type="subunit">
    <text evidence="10">Monomer.</text>
</comment>
<comment type="caution">
    <text evidence="10">Lacks conserved residue(s) required for the propagation of feature annotation.</text>
</comment>
<accession>A0A0G0P7U0</accession>
<evidence type="ECO:0000256" key="5">
    <source>
        <dbReference type="ARBA" id="ARBA00022694"/>
    </source>
</evidence>
<evidence type="ECO:0000256" key="3">
    <source>
        <dbReference type="ARBA" id="ARBA00005842"/>
    </source>
</evidence>
<dbReference type="Pfam" id="PF01715">
    <property type="entry name" value="IPPT"/>
    <property type="match status" value="1"/>
</dbReference>
<feature type="site" description="Interaction with substrate tRNA" evidence="10">
    <location>
        <position position="97"/>
    </location>
</feature>
<dbReference type="HAMAP" id="MF_00185">
    <property type="entry name" value="IPP_trans"/>
    <property type="match status" value="1"/>
</dbReference>
<feature type="binding site" evidence="10">
    <location>
        <begin position="6"/>
        <end position="13"/>
    </location>
    <ligand>
        <name>ATP</name>
        <dbReference type="ChEBI" id="CHEBI:30616"/>
    </ligand>
</feature>
<feature type="site" description="Interaction with substrate tRNA" evidence="10">
    <location>
        <position position="120"/>
    </location>
</feature>